<protein>
    <submittedName>
        <fullName evidence="2">Uncharacterized protein</fullName>
    </submittedName>
</protein>
<sequence>MSKLIMGSTFIVVGVLMYFGIFIVTATVLANLVNGLNPEDVLRETWLYYPKHYIAALTFIIVGILLWGWYIAESIKSSTK</sequence>
<evidence type="ECO:0000313" key="3">
    <source>
        <dbReference type="Proteomes" id="UP001418796"/>
    </source>
</evidence>
<keyword evidence="1" id="KW-0472">Membrane</keyword>
<evidence type="ECO:0000313" key="2">
    <source>
        <dbReference type="EMBL" id="MEN0642320.1"/>
    </source>
</evidence>
<keyword evidence="3" id="KW-1185">Reference proteome</keyword>
<name>A0ABU9VEJ5_9BACI</name>
<feature type="transmembrane region" description="Helical" evidence="1">
    <location>
        <begin position="12"/>
        <end position="33"/>
    </location>
</feature>
<dbReference type="Proteomes" id="UP001418796">
    <property type="component" value="Unassembled WGS sequence"/>
</dbReference>
<reference evidence="2 3" key="1">
    <citation type="submission" date="2024-03" db="EMBL/GenBank/DDBJ databases">
        <title>Bacilli Hybrid Assemblies.</title>
        <authorList>
            <person name="Kovac J."/>
        </authorList>
    </citation>
    <scope>NUCLEOTIDE SEQUENCE [LARGE SCALE GENOMIC DNA]</scope>
    <source>
        <strain evidence="2 3">FSL R7-0666</strain>
    </source>
</reference>
<evidence type="ECO:0000256" key="1">
    <source>
        <dbReference type="SAM" id="Phobius"/>
    </source>
</evidence>
<keyword evidence="1" id="KW-0812">Transmembrane</keyword>
<feature type="transmembrane region" description="Helical" evidence="1">
    <location>
        <begin position="53"/>
        <end position="72"/>
    </location>
</feature>
<gene>
    <name evidence="2" type="ORF">MKY91_03975</name>
</gene>
<comment type="caution">
    <text evidence="2">The sequence shown here is derived from an EMBL/GenBank/DDBJ whole genome shotgun (WGS) entry which is preliminary data.</text>
</comment>
<keyword evidence="1" id="KW-1133">Transmembrane helix</keyword>
<dbReference type="EMBL" id="JBCITK010000001">
    <property type="protein sequence ID" value="MEN0642320.1"/>
    <property type="molecule type" value="Genomic_DNA"/>
</dbReference>
<proteinExistence type="predicted"/>
<organism evidence="2 3">
    <name type="scientific">Alkalicoccobacillus gibsonii</name>
    <dbReference type="NCBI Taxonomy" id="79881"/>
    <lineage>
        <taxon>Bacteria</taxon>
        <taxon>Bacillati</taxon>
        <taxon>Bacillota</taxon>
        <taxon>Bacilli</taxon>
        <taxon>Bacillales</taxon>
        <taxon>Bacillaceae</taxon>
        <taxon>Alkalicoccobacillus</taxon>
    </lineage>
</organism>
<dbReference type="RefSeq" id="WP_343129451.1">
    <property type="nucleotide sequence ID" value="NZ_JBCITK010000001.1"/>
</dbReference>
<accession>A0ABU9VEJ5</accession>